<reference evidence="3 4" key="1">
    <citation type="submission" date="2016-11" db="EMBL/GenBank/DDBJ databases">
        <authorList>
            <person name="Jaros S."/>
            <person name="Januszkiewicz K."/>
            <person name="Wedrychowicz H."/>
        </authorList>
    </citation>
    <scope>NUCLEOTIDE SEQUENCE [LARGE SCALE GENOMIC DNA]</scope>
    <source>
        <strain evidence="3 4">DSM 17918</strain>
    </source>
</reference>
<name>A0A1M5FSQ9_9THEO</name>
<proteinExistence type="predicted"/>
<organism evidence="3 4">
    <name type="scientific">Caldanaerobius fijiensis DSM 17918</name>
    <dbReference type="NCBI Taxonomy" id="1121256"/>
    <lineage>
        <taxon>Bacteria</taxon>
        <taxon>Bacillati</taxon>
        <taxon>Bacillota</taxon>
        <taxon>Clostridia</taxon>
        <taxon>Thermoanaerobacterales</taxon>
        <taxon>Thermoanaerobacteraceae</taxon>
        <taxon>Caldanaerobius</taxon>
    </lineage>
</organism>
<dbReference type="Proteomes" id="UP000184088">
    <property type="component" value="Unassembled WGS sequence"/>
</dbReference>
<keyword evidence="2" id="KW-0732">Signal</keyword>
<evidence type="ECO:0000313" key="3">
    <source>
        <dbReference type="EMBL" id="SHF94231.1"/>
    </source>
</evidence>
<feature type="chain" id="PRO_5012092927" evidence="2">
    <location>
        <begin position="24"/>
        <end position="301"/>
    </location>
</feature>
<keyword evidence="1" id="KW-0812">Transmembrane</keyword>
<keyword evidence="4" id="KW-1185">Reference proteome</keyword>
<evidence type="ECO:0000256" key="2">
    <source>
        <dbReference type="SAM" id="SignalP"/>
    </source>
</evidence>
<dbReference type="EMBL" id="FQVH01000077">
    <property type="protein sequence ID" value="SHF94231.1"/>
    <property type="molecule type" value="Genomic_DNA"/>
</dbReference>
<sequence>MRKLCVIFLVVLLLILSINSSFASIPLNKLIEKQNNIEEKKVILRALENSKTKPKEILFEDRKNFKFVKDLNVKSPDDFVYGEPFKVFYFSDINNAKENFKKFLKSDKLSHILYNTPYYWEIPVLFKENNTLKPASSVVINRGTTTSLWGGDWDFAQMPSYLDPETSYLCSQPDKLAKLLISKGIPSNADIFMNITIGDFYNFLYISVNEKEYFIPLNDGLGTKKFDIYTRSEFQSKLEPYMKKALNNEPLPTLGLPDGKVKNTFHNLTTISMYIVAIVVVLLVSGFIYYLYNKKAYHKTR</sequence>
<evidence type="ECO:0000256" key="1">
    <source>
        <dbReference type="SAM" id="Phobius"/>
    </source>
</evidence>
<gene>
    <name evidence="3" type="ORF">SAMN02746089_02800</name>
</gene>
<keyword evidence="1" id="KW-0472">Membrane</keyword>
<dbReference type="AlphaFoldDB" id="A0A1M5FSQ9"/>
<feature type="transmembrane region" description="Helical" evidence="1">
    <location>
        <begin position="271"/>
        <end position="292"/>
    </location>
</feature>
<evidence type="ECO:0000313" key="4">
    <source>
        <dbReference type="Proteomes" id="UP000184088"/>
    </source>
</evidence>
<accession>A0A1M5FSQ9</accession>
<keyword evidence="1" id="KW-1133">Transmembrane helix</keyword>
<protein>
    <submittedName>
        <fullName evidence="3">Uncharacterized protein</fullName>
    </submittedName>
</protein>
<dbReference type="RefSeq" id="WP_073346674.1">
    <property type="nucleotide sequence ID" value="NZ_FQVH01000077.1"/>
</dbReference>
<feature type="signal peptide" evidence="2">
    <location>
        <begin position="1"/>
        <end position="23"/>
    </location>
</feature>